<evidence type="ECO:0000256" key="9">
    <source>
        <dbReference type="ARBA" id="ARBA00022692"/>
    </source>
</evidence>
<evidence type="ECO:0000256" key="11">
    <source>
        <dbReference type="ARBA" id="ARBA00022729"/>
    </source>
</evidence>
<keyword evidence="20" id="KW-1185">Reference proteome</keyword>
<proteinExistence type="inferred from homology"/>
<dbReference type="PANTHER" id="PTHR40457:SF1">
    <property type="entry name" value="PHOSPHOLIPASE A1"/>
    <property type="match status" value="1"/>
</dbReference>
<keyword evidence="17 18" id="KW-0998">Cell outer membrane</keyword>
<feature type="chain" id="PRO_5044957295" description="Phospholipase A1" evidence="18">
    <location>
        <begin position="23"/>
        <end position="329"/>
    </location>
</feature>
<evidence type="ECO:0000256" key="12">
    <source>
        <dbReference type="ARBA" id="ARBA00022801"/>
    </source>
</evidence>
<dbReference type="RefSeq" id="WP_268073710.1">
    <property type="nucleotide sequence ID" value="NZ_CP109965.1"/>
</dbReference>
<evidence type="ECO:0000256" key="13">
    <source>
        <dbReference type="ARBA" id="ARBA00022837"/>
    </source>
</evidence>
<organism evidence="19 20">
    <name type="scientific">Catenovulum adriaticum</name>
    <dbReference type="NCBI Taxonomy" id="2984846"/>
    <lineage>
        <taxon>Bacteria</taxon>
        <taxon>Pseudomonadati</taxon>
        <taxon>Pseudomonadota</taxon>
        <taxon>Gammaproteobacteria</taxon>
        <taxon>Alteromonadales</taxon>
        <taxon>Alteromonadaceae</taxon>
        <taxon>Catenovulum</taxon>
    </lineage>
</organism>
<evidence type="ECO:0000313" key="19">
    <source>
        <dbReference type="EMBL" id="WAJ69471.1"/>
    </source>
</evidence>
<evidence type="ECO:0000313" key="20">
    <source>
        <dbReference type="Proteomes" id="UP001163726"/>
    </source>
</evidence>
<keyword evidence="13 18" id="KW-0106">Calcium</keyword>
<keyword evidence="8" id="KW-1134">Transmembrane beta strand</keyword>
<evidence type="ECO:0000256" key="2">
    <source>
        <dbReference type="ARBA" id="ARBA00001604"/>
    </source>
</evidence>
<protein>
    <recommendedName>
        <fullName evidence="7 18">Phospholipase A1</fullName>
        <ecNumber evidence="5 18">3.1.1.32</ecNumber>
        <ecNumber evidence="6 18">3.1.1.4</ecNumber>
    </recommendedName>
    <alternativeName>
        <fullName evidence="18">Phosphatidylcholine 1-acylhydrolase</fullName>
    </alternativeName>
</protein>
<dbReference type="Gene3D" id="2.40.230.10">
    <property type="entry name" value="Phospholipase A1"/>
    <property type="match status" value="1"/>
</dbReference>
<dbReference type="EC" id="3.1.1.32" evidence="5 18"/>
<keyword evidence="12 18" id="KW-0378">Hydrolase</keyword>
<comment type="function">
    <text evidence="18">Hydrolysis of phosphatidylcholine with phospholipase A2 (EC 3.1.1.4) and phospholipase A1 (EC 3.1.1.32) activities.</text>
</comment>
<reference evidence="19" key="1">
    <citation type="submission" date="2022-10" db="EMBL/GenBank/DDBJ databases">
        <title>Catenovulum adriacola sp. nov. isolated in the Harbour of Susak.</title>
        <authorList>
            <person name="Schoch T."/>
            <person name="Reich S.J."/>
            <person name="Stoeferle S."/>
            <person name="Flaiz M."/>
            <person name="Kazda M."/>
            <person name="Riedel C.U."/>
            <person name="Duerre P."/>
        </authorList>
    </citation>
    <scope>NUCLEOTIDE SEQUENCE</scope>
    <source>
        <strain evidence="19">TS8</strain>
    </source>
</reference>
<name>A0ABY7AK15_9ALTE</name>
<keyword evidence="11 18" id="KW-0732">Signal</keyword>
<dbReference type="SUPFAM" id="SSF56931">
    <property type="entry name" value="Outer membrane phospholipase A (OMPLA)"/>
    <property type="match status" value="1"/>
</dbReference>
<dbReference type="EC" id="3.1.1.4" evidence="6 18"/>
<keyword evidence="9" id="KW-0812">Transmembrane</keyword>
<evidence type="ECO:0000256" key="5">
    <source>
        <dbReference type="ARBA" id="ARBA00013179"/>
    </source>
</evidence>
<sequence length="329" mass="38090">MHKILPLSLALYSLLTSHNLFAQYSDQQACYLKTIQEAEKDTAVTDVIDKCKHEDEQPHLGAISERISAERETYFSPYVITPHKMNYILPVTHTSGFNDKIEVDDGVREAARPLEAKFQISFKVPLNHESIFTEGDALFFGLTMQSWWQLYTEAMSKPFRETNYQPEIFYYLPVNWQLLNTHTSLAFGLEHQSNGRSLPYSRSWNRVYLSVIVEDEAWALTLRPWWRLPESKTKEITDPTRDDNPDIAKYMGYFELNGAYRIDQNMQGHFMVRQNLNHGKGAIELGVTFPLWGRVTGYLQYFNGYGESLIDYNYSQQRIGLGIALTSLL</sequence>
<evidence type="ECO:0000256" key="1">
    <source>
        <dbReference type="ARBA" id="ARBA00000111"/>
    </source>
</evidence>
<comment type="catalytic activity">
    <reaction evidence="1 18">
        <text>a 1,2-diacyl-sn-glycero-3-phosphocholine + H2O = a 2-acyl-sn-glycero-3-phosphocholine + a fatty acid + H(+)</text>
        <dbReference type="Rhea" id="RHEA:18689"/>
        <dbReference type="ChEBI" id="CHEBI:15377"/>
        <dbReference type="ChEBI" id="CHEBI:15378"/>
        <dbReference type="ChEBI" id="CHEBI:28868"/>
        <dbReference type="ChEBI" id="CHEBI:57643"/>
        <dbReference type="ChEBI" id="CHEBI:57875"/>
        <dbReference type="EC" id="3.1.1.32"/>
    </reaction>
</comment>
<keyword evidence="15 18" id="KW-0443">Lipid metabolism</keyword>
<evidence type="ECO:0000256" key="8">
    <source>
        <dbReference type="ARBA" id="ARBA00022452"/>
    </source>
</evidence>
<evidence type="ECO:0000256" key="3">
    <source>
        <dbReference type="ARBA" id="ARBA00010525"/>
    </source>
</evidence>
<accession>A0ABY7AK15</accession>
<evidence type="ECO:0000256" key="18">
    <source>
        <dbReference type="RuleBase" id="RU366027"/>
    </source>
</evidence>
<keyword evidence="10 18" id="KW-0479">Metal-binding</keyword>
<dbReference type="Pfam" id="PF02253">
    <property type="entry name" value="PLA1"/>
    <property type="match status" value="1"/>
</dbReference>
<evidence type="ECO:0000256" key="15">
    <source>
        <dbReference type="ARBA" id="ARBA00023098"/>
    </source>
</evidence>
<dbReference type="PANTHER" id="PTHR40457">
    <property type="entry name" value="PHOSPHOLIPASE A1"/>
    <property type="match status" value="1"/>
</dbReference>
<evidence type="ECO:0000256" key="16">
    <source>
        <dbReference type="ARBA" id="ARBA00023136"/>
    </source>
</evidence>
<comment type="subunit">
    <text evidence="4 18">Homodimer; dimerization is reversible, and the dimeric form is the active one.</text>
</comment>
<dbReference type="PRINTS" id="PR01486">
    <property type="entry name" value="PHPHLIPASEA1"/>
</dbReference>
<evidence type="ECO:0000256" key="7">
    <source>
        <dbReference type="ARBA" id="ARBA00021726"/>
    </source>
</evidence>
<dbReference type="EMBL" id="CP109965">
    <property type="protein sequence ID" value="WAJ69471.1"/>
    <property type="molecule type" value="Genomic_DNA"/>
</dbReference>
<dbReference type="InterPro" id="IPR003187">
    <property type="entry name" value="PLipase_A1"/>
</dbReference>
<comment type="subcellular location">
    <subcellularLocation>
        <location evidence="18">Cell outer membrane</location>
        <topology evidence="18">Multi-pass membrane protein</topology>
    </subcellularLocation>
    <text evidence="18">One of the very few enzymes located there.</text>
</comment>
<evidence type="ECO:0000256" key="4">
    <source>
        <dbReference type="ARBA" id="ARBA00011702"/>
    </source>
</evidence>
<comment type="cofactor">
    <cofactor evidence="18">
        <name>Ca(2+)</name>
        <dbReference type="ChEBI" id="CHEBI:29108"/>
    </cofactor>
    <text evidence="18">Binds 1 Ca(2+) ion per monomer. In the dimeric form the Ca(2+) is bound by different amino acids with binding of each Ca(2+) shared with ligands coming from each monomer. The Ca(2+) ion may have a role in catalysis.</text>
</comment>
<keyword evidence="16" id="KW-0472">Membrane</keyword>
<comment type="catalytic activity">
    <reaction evidence="2 18">
        <text>a 1,2-diacyl-sn-glycero-3-phosphocholine + H2O = a 1-acyl-sn-glycero-3-phosphocholine + a fatty acid + H(+)</text>
        <dbReference type="Rhea" id="RHEA:15801"/>
        <dbReference type="ChEBI" id="CHEBI:15377"/>
        <dbReference type="ChEBI" id="CHEBI:15378"/>
        <dbReference type="ChEBI" id="CHEBI:28868"/>
        <dbReference type="ChEBI" id="CHEBI:57643"/>
        <dbReference type="ChEBI" id="CHEBI:58168"/>
        <dbReference type="EC" id="3.1.1.4"/>
    </reaction>
</comment>
<feature type="signal peptide" evidence="18">
    <location>
        <begin position="1"/>
        <end position="22"/>
    </location>
</feature>
<evidence type="ECO:0000256" key="17">
    <source>
        <dbReference type="ARBA" id="ARBA00023237"/>
    </source>
</evidence>
<comment type="similarity">
    <text evidence="3 18">Belongs to the phospholipase A1 family.</text>
</comment>
<dbReference type="CDD" id="cd00541">
    <property type="entry name" value="OMPLA"/>
    <property type="match status" value="1"/>
</dbReference>
<gene>
    <name evidence="19" type="ORF">OLW01_09820</name>
</gene>
<evidence type="ECO:0000256" key="6">
    <source>
        <dbReference type="ARBA" id="ARBA00013278"/>
    </source>
</evidence>
<keyword evidence="14 18" id="KW-0442">Lipid degradation</keyword>
<evidence type="ECO:0000256" key="10">
    <source>
        <dbReference type="ARBA" id="ARBA00022723"/>
    </source>
</evidence>
<evidence type="ECO:0000256" key="14">
    <source>
        <dbReference type="ARBA" id="ARBA00022963"/>
    </source>
</evidence>
<dbReference type="Proteomes" id="UP001163726">
    <property type="component" value="Chromosome"/>
</dbReference>
<dbReference type="InterPro" id="IPR036541">
    <property type="entry name" value="PLipase_A1_sf"/>
</dbReference>